<dbReference type="InterPro" id="IPR036938">
    <property type="entry name" value="PAP2/HPO_sf"/>
</dbReference>
<protein>
    <submittedName>
        <fullName evidence="2">Vanadium-dependent haloperoxidase</fullName>
    </submittedName>
</protein>
<keyword evidence="3" id="KW-1185">Reference proteome</keyword>
<name>A0A926NDL1_9BACL</name>
<dbReference type="PANTHER" id="PTHR34599:SF1">
    <property type="entry name" value="PHOSPHATIDIC ACID PHOSPHATASE TYPE 2_HALOPEROXIDASE DOMAIN-CONTAINING PROTEIN"/>
    <property type="match status" value="1"/>
</dbReference>
<dbReference type="PANTHER" id="PTHR34599">
    <property type="entry name" value="PEROXIDASE-RELATED"/>
    <property type="match status" value="1"/>
</dbReference>
<evidence type="ECO:0000259" key="1">
    <source>
        <dbReference type="Pfam" id="PF01569"/>
    </source>
</evidence>
<dbReference type="CDD" id="cd03398">
    <property type="entry name" value="PAP2_haloperoxidase"/>
    <property type="match status" value="1"/>
</dbReference>
<dbReference type="InterPro" id="IPR000326">
    <property type="entry name" value="PAP2/HPO"/>
</dbReference>
<dbReference type="AlphaFoldDB" id="A0A926NDL1"/>
<dbReference type="RefSeq" id="WP_191141648.1">
    <property type="nucleotide sequence ID" value="NZ_JACXAH010000005.1"/>
</dbReference>
<accession>A0A926NDL1</accession>
<dbReference type="InterPro" id="IPR052559">
    <property type="entry name" value="V-haloperoxidase"/>
</dbReference>
<evidence type="ECO:0000313" key="2">
    <source>
        <dbReference type="EMBL" id="MBD1371619.1"/>
    </source>
</evidence>
<feature type="domain" description="Phosphatidic acid phosphatase type 2/haloperoxidase" evidence="1">
    <location>
        <begin position="152"/>
        <end position="248"/>
    </location>
</feature>
<dbReference type="Gene3D" id="1.10.606.20">
    <property type="match status" value="1"/>
</dbReference>
<proteinExistence type="predicted"/>
<dbReference type="Pfam" id="PF01569">
    <property type="entry name" value="PAP2"/>
    <property type="match status" value="1"/>
</dbReference>
<sequence length="298" mass="33864">MGIQPILQHRQKKYSYKRWSKLPYAGETKPPAYPVTPDARTWPLYYLTHNRIGHFDGPQGKRIPQILSPNLINWTKQLKVVRKVLHKLTPHQIAIAKYWGAGPATKQWVPILDILIDTYSSYRIHNPIITPTYAGRILATTHAAMNDTFVVTWQLKYQWDVARPNQIDPQTVPILCTPVFPAYPSGHAAIAGCAEAMLSYFFPAEKERLKQLAQEAAQSRLYAGVHFPVDNQQGLKLGRQIGKQITQFLATQIDGTGKPIDQPLRQRRSAKLPPPQYEQVIPYSFSNYCSSKIKKVSP</sequence>
<dbReference type="SUPFAM" id="SSF48317">
    <property type="entry name" value="Acid phosphatase/Vanadium-dependent haloperoxidase"/>
    <property type="match status" value="1"/>
</dbReference>
<dbReference type="EMBL" id="JACXAH010000005">
    <property type="protein sequence ID" value="MBD1371619.1"/>
    <property type="molecule type" value="Genomic_DNA"/>
</dbReference>
<evidence type="ECO:0000313" key="3">
    <source>
        <dbReference type="Proteomes" id="UP000661691"/>
    </source>
</evidence>
<reference evidence="2" key="1">
    <citation type="submission" date="2020-09" db="EMBL/GenBank/DDBJ databases">
        <title>A novel bacterium of genus Hazenella, isolated from South China Sea.</title>
        <authorList>
            <person name="Huang H."/>
            <person name="Mo K."/>
            <person name="Hu Y."/>
        </authorList>
    </citation>
    <scope>NUCLEOTIDE SEQUENCE</scope>
    <source>
        <strain evidence="2">IB182357</strain>
    </source>
</reference>
<organism evidence="2 3">
    <name type="scientific">Polycladospora coralii</name>
    <dbReference type="NCBI Taxonomy" id="2771432"/>
    <lineage>
        <taxon>Bacteria</taxon>
        <taxon>Bacillati</taxon>
        <taxon>Bacillota</taxon>
        <taxon>Bacilli</taxon>
        <taxon>Bacillales</taxon>
        <taxon>Thermoactinomycetaceae</taxon>
        <taxon>Polycladospora</taxon>
    </lineage>
</organism>
<comment type="caution">
    <text evidence="2">The sequence shown here is derived from an EMBL/GenBank/DDBJ whole genome shotgun (WGS) entry which is preliminary data.</text>
</comment>
<dbReference type="Proteomes" id="UP000661691">
    <property type="component" value="Unassembled WGS sequence"/>
</dbReference>
<gene>
    <name evidence="2" type="ORF">IC620_04510</name>
</gene>